<feature type="transmembrane region" description="Helical" evidence="1">
    <location>
        <begin position="134"/>
        <end position="155"/>
    </location>
</feature>
<protein>
    <submittedName>
        <fullName evidence="2">Uncharacterized protein</fullName>
    </submittedName>
</protein>
<evidence type="ECO:0000313" key="2">
    <source>
        <dbReference type="EMBL" id="MBB4943971.1"/>
    </source>
</evidence>
<dbReference type="EMBL" id="JACHJU010000006">
    <property type="protein sequence ID" value="MBB4943971.1"/>
    <property type="molecule type" value="Genomic_DNA"/>
</dbReference>
<sequence length="219" mass="24658">MSVTPSLISEISFPFRALACALTWPTKNEVVGGVISKGPGIFVSIAWWTSLLLPNHPVIFAIIITITVLHEGFHGIWVYSWQEFQAIIGSRSFIYQTVLNLVYMQVTLAIYRILTWLAIPSTILPWQAAYWRDVSIVVVAGSVSGTLGYRGLNALYDKGRIGRHTRSHIQQGRDLFLALASSIFASSSMHLFWILFALQQLFDYTIFVVGWLARPRPSR</sequence>
<name>A0A7W7S4Y8_9ACTN</name>
<reference evidence="2 3" key="1">
    <citation type="submission" date="2020-08" db="EMBL/GenBank/DDBJ databases">
        <title>Sequencing the genomes of 1000 actinobacteria strains.</title>
        <authorList>
            <person name="Klenk H.-P."/>
        </authorList>
    </citation>
    <scope>NUCLEOTIDE SEQUENCE [LARGE SCALE GENOMIC DNA]</scope>
    <source>
        <strain evidence="2 3">DSM 43023</strain>
    </source>
</reference>
<evidence type="ECO:0000313" key="3">
    <source>
        <dbReference type="Proteomes" id="UP000534286"/>
    </source>
</evidence>
<dbReference type="AlphaFoldDB" id="A0A7W7S4Y8"/>
<accession>A0A7W7S4Y8</accession>
<evidence type="ECO:0000256" key="1">
    <source>
        <dbReference type="SAM" id="Phobius"/>
    </source>
</evidence>
<comment type="caution">
    <text evidence="2">The sequence shown here is derived from an EMBL/GenBank/DDBJ whole genome shotgun (WGS) entry which is preliminary data.</text>
</comment>
<keyword evidence="1" id="KW-0812">Transmembrane</keyword>
<keyword evidence="3" id="KW-1185">Reference proteome</keyword>
<feature type="transmembrane region" description="Helical" evidence="1">
    <location>
        <begin position="58"/>
        <end position="81"/>
    </location>
</feature>
<proteinExistence type="predicted"/>
<dbReference type="Proteomes" id="UP000534286">
    <property type="component" value="Unassembled WGS sequence"/>
</dbReference>
<gene>
    <name evidence="2" type="ORF">FHR32_008372</name>
</gene>
<keyword evidence="1" id="KW-0472">Membrane</keyword>
<dbReference type="RefSeq" id="WP_184759851.1">
    <property type="nucleotide sequence ID" value="NZ_BAABEK010000079.1"/>
</dbReference>
<keyword evidence="1" id="KW-1133">Transmembrane helix</keyword>
<feature type="transmembrane region" description="Helical" evidence="1">
    <location>
        <begin position="93"/>
        <end position="114"/>
    </location>
</feature>
<feature type="transmembrane region" description="Helical" evidence="1">
    <location>
        <begin position="175"/>
        <end position="196"/>
    </location>
</feature>
<organism evidence="2 3">
    <name type="scientific">Streptosporangium album</name>
    <dbReference type="NCBI Taxonomy" id="47479"/>
    <lineage>
        <taxon>Bacteria</taxon>
        <taxon>Bacillati</taxon>
        <taxon>Actinomycetota</taxon>
        <taxon>Actinomycetes</taxon>
        <taxon>Streptosporangiales</taxon>
        <taxon>Streptosporangiaceae</taxon>
        <taxon>Streptosporangium</taxon>
    </lineage>
</organism>